<keyword evidence="2 8" id="KW-0812">Transmembrane</keyword>
<gene>
    <name evidence="10" type="ORF">A3770_12p67450</name>
</gene>
<name>A0A5B8MV43_9CHLO</name>
<dbReference type="GO" id="GO:0004016">
    <property type="term" value="F:adenylate cyclase activity"/>
    <property type="evidence" value="ECO:0007669"/>
    <property type="project" value="TreeGrafter"/>
</dbReference>
<feature type="transmembrane region" description="Helical" evidence="8">
    <location>
        <begin position="72"/>
        <end position="92"/>
    </location>
</feature>
<reference evidence="10 11" key="1">
    <citation type="submission" date="2018-07" db="EMBL/GenBank/DDBJ databases">
        <title>The complete nuclear genome of the prasinophyte Chloropicon primus (CCMP1205).</title>
        <authorList>
            <person name="Pombert J.-F."/>
            <person name="Otis C."/>
            <person name="Turmel M."/>
            <person name="Lemieux C."/>
        </authorList>
    </citation>
    <scope>NUCLEOTIDE SEQUENCE [LARGE SCALE GENOMIC DNA]</scope>
    <source>
        <strain evidence="10 11">CCMP1205</strain>
    </source>
</reference>
<evidence type="ECO:0000256" key="1">
    <source>
        <dbReference type="ARBA" id="ARBA00004370"/>
    </source>
</evidence>
<keyword evidence="3" id="KW-0547">Nucleotide-binding</keyword>
<feature type="transmembrane region" description="Helical" evidence="8">
    <location>
        <begin position="142"/>
        <end position="161"/>
    </location>
</feature>
<feature type="transmembrane region" description="Helical" evidence="8">
    <location>
        <begin position="262"/>
        <end position="282"/>
    </location>
</feature>
<dbReference type="GO" id="GO:0005886">
    <property type="term" value="C:plasma membrane"/>
    <property type="evidence" value="ECO:0007669"/>
    <property type="project" value="TreeGrafter"/>
</dbReference>
<evidence type="ECO:0000256" key="4">
    <source>
        <dbReference type="ARBA" id="ARBA00022989"/>
    </source>
</evidence>
<keyword evidence="11" id="KW-1185">Reference proteome</keyword>
<keyword evidence="5 8" id="KW-0472">Membrane</keyword>
<dbReference type="GO" id="GO:0007168">
    <property type="term" value="P:receptor guanylyl cyclase signaling pathway"/>
    <property type="evidence" value="ECO:0007669"/>
    <property type="project" value="TreeGrafter"/>
</dbReference>
<dbReference type="SMART" id="SM00044">
    <property type="entry name" value="CYCc"/>
    <property type="match status" value="1"/>
</dbReference>
<dbReference type="GO" id="GO:0035556">
    <property type="term" value="P:intracellular signal transduction"/>
    <property type="evidence" value="ECO:0007669"/>
    <property type="project" value="InterPro"/>
</dbReference>
<comment type="similarity">
    <text evidence="7">Belongs to the adenylyl cyclase class-4/guanylyl cyclase family.</text>
</comment>
<evidence type="ECO:0000256" key="8">
    <source>
        <dbReference type="SAM" id="Phobius"/>
    </source>
</evidence>
<evidence type="ECO:0000313" key="10">
    <source>
        <dbReference type="EMBL" id="QDZ24227.1"/>
    </source>
</evidence>
<feature type="transmembrane region" description="Helical" evidence="8">
    <location>
        <begin position="204"/>
        <end position="223"/>
    </location>
</feature>
<dbReference type="Gene3D" id="3.30.70.1230">
    <property type="entry name" value="Nucleotide cyclase"/>
    <property type="match status" value="1"/>
</dbReference>
<dbReference type="InterPro" id="IPR050401">
    <property type="entry name" value="Cyclic_nucleotide_synthase"/>
</dbReference>
<dbReference type="Proteomes" id="UP000316726">
    <property type="component" value="Chromosome 12"/>
</dbReference>
<dbReference type="OrthoDB" id="548029at2759"/>
<dbReference type="InterPro" id="IPR018297">
    <property type="entry name" value="A/G_cyclase_CS"/>
</dbReference>
<evidence type="ECO:0000256" key="2">
    <source>
        <dbReference type="ARBA" id="ARBA00022692"/>
    </source>
</evidence>
<sequence>MVLLGFVFERLCGSWLHKENFVFDAHLLEASQSMKRGRLANPPQQYFIFGFKDRRLEQRYLDSVARNNRSRIFGGFSLLIMVVLLPLIFSVVDSVAYSREDANPPTASDWTLSLFPLCLSLLTFTSGFALSFYVYKVVESKAWVMHIVETVFLFFAAFATYDFSQSYTVFSVGFGLHGWLVMASFIYLSPLLTTFIMVVPPAQTLEVTGVTGALILIFVPTWANLWSLSFNNTLILSTLAPEEGKLVQCSGNLAEYCVFSSKLYFCFCLCVIVFIGVCLVFVSYDFHSESRQAFVNRQVLSLLAEARELEYAKQKKTQEKLIESIFPKAIARDLVKRQEEIRSVTDAGFRGEFGPIHSLSASDLTLAVARFHQDVTILFTDIVGFTAMAGEAQPFEVMQFLHVLFTTYDRLIEKTNVWKIETIGDAFMIASGLSMGSDIVSSQQSYSGSWGNAKTSSTLISCETLDARSSAWNAILFGKRALEEGSQLMMPNGRWCQIRVGAHTGDVCSGVVGTAMPRYCLFGDTVNVASRMESTGEVDRIQISEDTFKLVCDDHREGITWRRRESQVKGKGSMISYLTE</sequence>
<feature type="domain" description="Guanylate cyclase" evidence="9">
    <location>
        <begin position="376"/>
        <end position="533"/>
    </location>
</feature>
<evidence type="ECO:0000259" key="9">
    <source>
        <dbReference type="PROSITE" id="PS50125"/>
    </source>
</evidence>
<evidence type="ECO:0000256" key="5">
    <source>
        <dbReference type="ARBA" id="ARBA00023136"/>
    </source>
</evidence>
<evidence type="ECO:0000256" key="7">
    <source>
        <dbReference type="RuleBase" id="RU000405"/>
    </source>
</evidence>
<dbReference type="Pfam" id="PF00211">
    <property type="entry name" value="Guanylate_cyc"/>
    <property type="match status" value="1"/>
</dbReference>
<keyword evidence="6 7" id="KW-0456">Lyase</keyword>
<accession>A0A5B8MV43</accession>
<feature type="transmembrane region" description="Helical" evidence="8">
    <location>
        <begin position="112"/>
        <end position="135"/>
    </location>
</feature>
<dbReference type="CDD" id="cd07302">
    <property type="entry name" value="CHD"/>
    <property type="match status" value="1"/>
</dbReference>
<evidence type="ECO:0000256" key="3">
    <source>
        <dbReference type="ARBA" id="ARBA00022741"/>
    </source>
</evidence>
<organism evidence="10 11">
    <name type="scientific">Chloropicon primus</name>
    <dbReference type="NCBI Taxonomy" id="1764295"/>
    <lineage>
        <taxon>Eukaryota</taxon>
        <taxon>Viridiplantae</taxon>
        <taxon>Chlorophyta</taxon>
        <taxon>Chloropicophyceae</taxon>
        <taxon>Chloropicales</taxon>
        <taxon>Chloropicaceae</taxon>
        <taxon>Chloropicon</taxon>
    </lineage>
</organism>
<comment type="subcellular location">
    <subcellularLocation>
        <location evidence="1">Membrane</location>
    </subcellularLocation>
</comment>
<dbReference type="InterPro" id="IPR001054">
    <property type="entry name" value="A/G_cyclase"/>
</dbReference>
<evidence type="ECO:0000256" key="6">
    <source>
        <dbReference type="ARBA" id="ARBA00023239"/>
    </source>
</evidence>
<dbReference type="AlphaFoldDB" id="A0A5B8MV43"/>
<dbReference type="SUPFAM" id="SSF55073">
    <property type="entry name" value="Nucleotide cyclase"/>
    <property type="match status" value="1"/>
</dbReference>
<evidence type="ECO:0000313" key="11">
    <source>
        <dbReference type="Proteomes" id="UP000316726"/>
    </source>
</evidence>
<keyword evidence="4 8" id="KW-1133">Transmembrane helix</keyword>
<feature type="transmembrane region" description="Helical" evidence="8">
    <location>
        <begin position="167"/>
        <end position="192"/>
    </location>
</feature>
<dbReference type="GO" id="GO:0000166">
    <property type="term" value="F:nucleotide binding"/>
    <property type="evidence" value="ECO:0007669"/>
    <property type="project" value="UniProtKB-KW"/>
</dbReference>
<dbReference type="PROSITE" id="PS00452">
    <property type="entry name" value="GUANYLATE_CYCLASE_1"/>
    <property type="match status" value="1"/>
</dbReference>
<dbReference type="PROSITE" id="PS50125">
    <property type="entry name" value="GUANYLATE_CYCLASE_2"/>
    <property type="match status" value="1"/>
</dbReference>
<protein>
    <submittedName>
        <fullName evidence="10">Guanylate cyclase</fullName>
    </submittedName>
</protein>
<dbReference type="PANTHER" id="PTHR11920">
    <property type="entry name" value="GUANYLYL CYCLASE"/>
    <property type="match status" value="1"/>
</dbReference>
<proteinExistence type="inferred from homology"/>
<dbReference type="EMBL" id="CP031045">
    <property type="protein sequence ID" value="QDZ24227.1"/>
    <property type="molecule type" value="Genomic_DNA"/>
</dbReference>
<dbReference type="GO" id="GO:0001653">
    <property type="term" value="F:peptide receptor activity"/>
    <property type="evidence" value="ECO:0007669"/>
    <property type="project" value="TreeGrafter"/>
</dbReference>
<dbReference type="PANTHER" id="PTHR11920:SF335">
    <property type="entry name" value="GUANYLATE CYCLASE"/>
    <property type="match status" value="1"/>
</dbReference>
<dbReference type="InterPro" id="IPR029787">
    <property type="entry name" value="Nucleotide_cyclase"/>
</dbReference>
<dbReference type="GO" id="GO:0004383">
    <property type="term" value="F:guanylate cyclase activity"/>
    <property type="evidence" value="ECO:0007669"/>
    <property type="project" value="TreeGrafter"/>
</dbReference>
<dbReference type="STRING" id="1764295.A0A5B8MV43"/>